<sequence>MPSKNTMVPLSAGRGGVLTKLIGTAVVVALLVIVVKHPADAAAWLKDLIGWGTGIVDGIASFIRQAAA</sequence>
<dbReference type="AlphaFoldDB" id="A0A1I4AAG3"/>
<dbReference type="RefSeq" id="WP_245783314.1">
    <property type="nucleotide sequence ID" value="NZ_FORP01000023.1"/>
</dbReference>
<keyword evidence="3" id="KW-1185">Reference proteome</keyword>
<organism evidence="2 3">
    <name type="scientific">Amycolatopsis sacchari</name>
    <dbReference type="NCBI Taxonomy" id="115433"/>
    <lineage>
        <taxon>Bacteria</taxon>
        <taxon>Bacillati</taxon>
        <taxon>Actinomycetota</taxon>
        <taxon>Actinomycetes</taxon>
        <taxon>Pseudonocardiales</taxon>
        <taxon>Pseudonocardiaceae</taxon>
        <taxon>Amycolatopsis</taxon>
    </lineage>
</organism>
<feature type="transmembrane region" description="Helical" evidence="1">
    <location>
        <begin position="12"/>
        <end position="35"/>
    </location>
</feature>
<dbReference type="Proteomes" id="UP000199025">
    <property type="component" value="Unassembled WGS sequence"/>
</dbReference>
<accession>A0A1I4AAG3</accession>
<evidence type="ECO:0000313" key="2">
    <source>
        <dbReference type="EMBL" id="SFK52759.1"/>
    </source>
</evidence>
<proteinExistence type="predicted"/>
<dbReference type="STRING" id="115433.SAMN05421835_12372"/>
<reference evidence="2 3" key="1">
    <citation type="submission" date="2016-10" db="EMBL/GenBank/DDBJ databases">
        <authorList>
            <person name="de Groot N.N."/>
        </authorList>
    </citation>
    <scope>NUCLEOTIDE SEQUENCE [LARGE SCALE GENOMIC DNA]</scope>
    <source>
        <strain evidence="2 3">DSM 44468</strain>
    </source>
</reference>
<keyword evidence="1" id="KW-0812">Transmembrane</keyword>
<dbReference type="EMBL" id="FORP01000023">
    <property type="protein sequence ID" value="SFK52759.1"/>
    <property type="molecule type" value="Genomic_DNA"/>
</dbReference>
<gene>
    <name evidence="2" type="ORF">SAMN05421835_12372</name>
</gene>
<keyword evidence="1" id="KW-1133">Transmembrane helix</keyword>
<protein>
    <submittedName>
        <fullName evidence="2">Uncharacterized protein</fullName>
    </submittedName>
</protein>
<evidence type="ECO:0000313" key="3">
    <source>
        <dbReference type="Proteomes" id="UP000199025"/>
    </source>
</evidence>
<evidence type="ECO:0000256" key="1">
    <source>
        <dbReference type="SAM" id="Phobius"/>
    </source>
</evidence>
<keyword evidence="1" id="KW-0472">Membrane</keyword>
<name>A0A1I4AAG3_9PSEU</name>